<dbReference type="SUPFAM" id="SSF57756">
    <property type="entry name" value="Retrovirus zinc finger-like domains"/>
    <property type="match status" value="1"/>
</dbReference>
<keyword evidence="1" id="KW-0479">Metal-binding</keyword>
<accession>A0AAV1UE63</accession>
<dbReference type="PROSITE" id="PS50158">
    <property type="entry name" value="ZF_CCHC"/>
    <property type="match status" value="1"/>
</dbReference>
<dbReference type="AlphaFoldDB" id="A0AAV1UE63"/>
<dbReference type="EMBL" id="CAKLBY020000187">
    <property type="protein sequence ID" value="CAK7931927.1"/>
    <property type="molecule type" value="Genomic_DNA"/>
</dbReference>
<evidence type="ECO:0000259" key="2">
    <source>
        <dbReference type="PROSITE" id="PS50158"/>
    </source>
</evidence>
<dbReference type="InterPro" id="IPR001878">
    <property type="entry name" value="Znf_CCHC"/>
</dbReference>
<evidence type="ECO:0000256" key="1">
    <source>
        <dbReference type="PROSITE-ProRule" id="PRU00047"/>
    </source>
</evidence>
<reference evidence="3" key="1">
    <citation type="submission" date="2024-01" db="EMBL/GenBank/DDBJ databases">
        <authorList>
            <person name="Webb A."/>
        </authorList>
    </citation>
    <scope>NUCLEOTIDE SEQUENCE</scope>
    <source>
        <strain evidence="3">Pm1</strain>
    </source>
</reference>
<evidence type="ECO:0000313" key="3">
    <source>
        <dbReference type="EMBL" id="CAK7931927.1"/>
    </source>
</evidence>
<dbReference type="Proteomes" id="UP001162060">
    <property type="component" value="Unassembled WGS sequence"/>
</dbReference>
<name>A0AAV1UE63_9STRA</name>
<dbReference type="SMART" id="SM00343">
    <property type="entry name" value="ZnF_C2HC"/>
    <property type="match status" value="1"/>
</dbReference>
<gene>
    <name evidence="3" type="ORF">PM001_LOCUS17077</name>
</gene>
<evidence type="ECO:0000313" key="4">
    <source>
        <dbReference type="Proteomes" id="UP001162060"/>
    </source>
</evidence>
<organism evidence="3 4">
    <name type="scientific">Peronospora matthiolae</name>
    <dbReference type="NCBI Taxonomy" id="2874970"/>
    <lineage>
        <taxon>Eukaryota</taxon>
        <taxon>Sar</taxon>
        <taxon>Stramenopiles</taxon>
        <taxon>Oomycota</taxon>
        <taxon>Peronosporomycetes</taxon>
        <taxon>Peronosporales</taxon>
        <taxon>Peronosporaceae</taxon>
        <taxon>Peronospora</taxon>
    </lineage>
</organism>
<comment type="caution">
    <text evidence="3">The sequence shown here is derived from an EMBL/GenBank/DDBJ whole genome shotgun (WGS) entry which is preliminary data.</text>
</comment>
<sequence length="209" mass="23435">MGRLLETLRTTSTAGQSMELFSQKKEAKRSWAEHFLYLVAVSDPRGEADSLVLDNIVHHALPDLMNVMRAKYDPAWTDYLRHAEESTHFATSIELGFRPVMCEIVATHVEASSKRKGSRKCFGCGKTGHIQANCRGKREMTVGKNTKASNADMVVAFSENKSRRRGSCGGRNDKAPTEYVNSVEDADESKSNDWTFFFLGKRFKYALGN</sequence>
<feature type="domain" description="CCHC-type" evidence="2">
    <location>
        <begin position="119"/>
        <end position="135"/>
    </location>
</feature>
<dbReference type="Gene3D" id="4.10.60.10">
    <property type="entry name" value="Zinc finger, CCHC-type"/>
    <property type="match status" value="1"/>
</dbReference>
<dbReference type="GO" id="GO:0003676">
    <property type="term" value="F:nucleic acid binding"/>
    <property type="evidence" value="ECO:0007669"/>
    <property type="project" value="InterPro"/>
</dbReference>
<dbReference type="InterPro" id="IPR036875">
    <property type="entry name" value="Znf_CCHC_sf"/>
</dbReference>
<keyword evidence="1" id="KW-0863">Zinc-finger</keyword>
<dbReference type="GO" id="GO:0008270">
    <property type="term" value="F:zinc ion binding"/>
    <property type="evidence" value="ECO:0007669"/>
    <property type="project" value="UniProtKB-KW"/>
</dbReference>
<proteinExistence type="predicted"/>
<keyword evidence="1" id="KW-0862">Zinc</keyword>
<protein>
    <recommendedName>
        <fullName evidence="2">CCHC-type domain-containing protein</fullName>
    </recommendedName>
</protein>